<protein>
    <submittedName>
        <fullName evidence="11">Radial spoke head protein 3 homolog</fullName>
    </submittedName>
</protein>
<keyword evidence="4" id="KW-0597">Phosphoprotein</keyword>
<evidence type="ECO:0000313" key="9">
    <source>
        <dbReference type="EMBL" id="VDP73929.1"/>
    </source>
</evidence>
<proteinExistence type="inferred from homology"/>
<dbReference type="GO" id="GO:0005929">
    <property type="term" value="C:cilium"/>
    <property type="evidence" value="ECO:0007669"/>
    <property type="project" value="TreeGrafter"/>
</dbReference>
<dbReference type="WBParaSite" id="ECPE_0000490301-mRNA-1">
    <property type="protein sequence ID" value="ECPE_0000490301-mRNA-1"/>
    <property type="gene ID" value="ECPE_0000490301"/>
</dbReference>
<dbReference type="AlphaFoldDB" id="A0A183AD56"/>
<evidence type="ECO:0000313" key="11">
    <source>
        <dbReference type="WBParaSite" id="ECPE_0000490301-mRNA-1"/>
    </source>
</evidence>
<evidence type="ECO:0000256" key="5">
    <source>
        <dbReference type="ARBA" id="ARBA00022846"/>
    </source>
</evidence>
<keyword evidence="6" id="KW-0969">Cilium</keyword>
<organism evidence="11">
    <name type="scientific">Echinostoma caproni</name>
    <dbReference type="NCBI Taxonomy" id="27848"/>
    <lineage>
        <taxon>Eukaryota</taxon>
        <taxon>Metazoa</taxon>
        <taxon>Spiralia</taxon>
        <taxon>Lophotrochozoa</taxon>
        <taxon>Platyhelminthes</taxon>
        <taxon>Trematoda</taxon>
        <taxon>Digenea</taxon>
        <taxon>Plagiorchiida</taxon>
        <taxon>Echinostomata</taxon>
        <taxon>Echinostomatoidea</taxon>
        <taxon>Echinostomatidae</taxon>
        <taxon>Echinostoma</taxon>
    </lineage>
</organism>
<evidence type="ECO:0000256" key="8">
    <source>
        <dbReference type="ARBA" id="ARBA00023273"/>
    </source>
</evidence>
<dbReference type="Pfam" id="PF06098">
    <property type="entry name" value="Radial_spoke_3"/>
    <property type="match status" value="1"/>
</dbReference>
<gene>
    <name evidence="9" type="ORF">ECPE_LOCUS4891</name>
</gene>
<reference evidence="11" key="1">
    <citation type="submission" date="2016-06" db="UniProtKB">
        <authorList>
            <consortium name="WormBaseParasite"/>
        </authorList>
    </citation>
    <scope>IDENTIFICATION</scope>
</reference>
<comment type="subcellular location">
    <subcellularLocation>
        <location evidence="1">Cytoplasm</location>
        <location evidence="1">Cytoskeleton</location>
        <location evidence="1">Flagellum axoneme</location>
    </subcellularLocation>
</comment>
<evidence type="ECO:0000313" key="10">
    <source>
        <dbReference type="Proteomes" id="UP000272942"/>
    </source>
</evidence>
<keyword evidence="8" id="KW-0966">Cell projection</keyword>
<accession>A0A183AD56</accession>
<keyword evidence="7" id="KW-0206">Cytoskeleton</keyword>
<dbReference type="OrthoDB" id="313308at2759"/>
<sequence length="216" mass="24562">MTTVKTHLPAEVNGLDLLIRPEQITLMHAPSGEDGPTHFEAVSRKRYQNMASRCAQLRNALAKQRAATARKFMQDRRAGDTKGSLIGPGCNAFTRSSVHVQTGLFLEELTEEIEQDDFGTQTDYFLDRPPTPQFVPAKTGVDVATQIYDNDLFDFNLEVQQILEVLVGKTMEQALLEVMEEEELADLRWQQEVLQEIHNADLAEVARLEDRNRRYE</sequence>
<evidence type="ECO:0000256" key="3">
    <source>
        <dbReference type="ARBA" id="ARBA00022490"/>
    </source>
</evidence>
<dbReference type="Proteomes" id="UP000272942">
    <property type="component" value="Unassembled WGS sequence"/>
</dbReference>
<evidence type="ECO:0000256" key="4">
    <source>
        <dbReference type="ARBA" id="ARBA00022553"/>
    </source>
</evidence>
<name>A0A183AD56_9TREM</name>
<dbReference type="EMBL" id="UZAN01041731">
    <property type="protein sequence ID" value="VDP73929.1"/>
    <property type="molecule type" value="Genomic_DNA"/>
</dbReference>
<evidence type="ECO:0000256" key="6">
    <source>
        <dbReference type="ARBA" id="ARBA00023069"/>
    </source>
</evidence>
<comment type="similarity">
    <text evidence="2">Belongs to the flagellar radial spoke RSP3 family.</text>
</comment>
<dbReference type="InterPro" id="IPR009290">
    <property type="entry name" value="Radial_spoke_3"/>
</dbReference>
<keyword evidence="10" id="KW-1185">Reference proteome</keyword>
<evidence type="ECO:0000256" key="7">
    <source>
        <dbReference type="ARBA" id="ARBA00023212"/>
    </source>
</evidence>
<dbReference type="PANTHER" id="PTHR21648">
    <property type="entry name" value="FLAGELLAR RADIAL SPOKE PROTEIN 3"/>
    <property type="match status" value="1"/>
</dbReference>
<reference evidence="9 10" key="2">
    <citation type="submission" date="2018-11" db="EMBL/GenBank/DDBJ databases">
        <authorList>
            <consortium name="Pathogen Informatics"/>
        </authorList>
    </citation>
    <scope>NUCLEOTIDE SEQUENCE [LARGE SCALE GENOMIC DNA]</scope>
    <source>
        <strain evidence="9 10">Egypt</strain>
    </source>
</reference>
<evidence type="ECO:0000256" key="2">
    <source>
        <dbReference type="ARBA" id="ARBA00006737"/>
    </source>
</evidence>
<dbReference type="PANTHER" id="PTHR21648:SF0">
    <property type="entry name" value="RADIAL SPOKE HEAD PROTEIN 3 HOMOLOG"/>
    <property type="match status" value="1"/>
</dbReference>
<keyword evidence="3" id="KW-0963">Cytoplasm</keyword>
<evidence type="ECO:0000256" key="1">
    <source>
        <dbReference type="ARBA" id="ARBA00004611"/>
    </source>
</evidence>
<keyword evidence="5" id="KW-0282">Flagellum</keyword>